<organism evidence="16 17">
    <name type="scientific">Faecalicatena contorta</name>
    <dbReference type="NCBI Taxonomy" id="39482"/>
    <lineage>
        <taxon>Bacteria</taxon>
        <taxon>Bacillati</taxon>
        <taxon>Bacillota</taxon>
        <taxon>Clostridia</taxon>
        <taxon>Lachnospirales</taxon>
        <taxon>Lachnospiraceae</taxon>
        <taxon>Faecalicatena</taxon>
    </lineage>
</organism>
<comment type="cofactor">
    <cofactor evidence="3">
        <name>[4Fe-4S] cluster</name>
        <dbReference type="ChEBI" id="CHEBI:49883"/>
    </cofactor>
</comment>
<dbReference type="Gene3D" id="2.20.70.100">
    <property type="match status" value="2"/>
</dbReference>
<evidence type="ECO:0000256" key="8">
    <source>
        <dbReference type="ARBA" id="ARBA00022723"/>
    </source>
</evidence>
<dbReference type="GO" id="GO:0051539">
    <property type="term" value="F:4 iron, 4 sulfur cluster binding"/>
    <property type="evidence" value="ECO:0007669"/>
    <property type="project" value="UniProtKB-KW"/>
</dbReference>
<accession>A0A174FYV7</accession>
<dbReference type="Pfam" id="PF18671">
    <property type="entry name" value="4HPAD_g_N"/>
    <property type="match status" value="1"/>
</dbReference>
<keyword evidence="7" id="KW-0004">4Fe-4S</keyword>
<feature type="domain" description="4-hydroxyphenylacetate decarboxylase small gamma subunit N-terminal" evidence="15">
    <location>
        <begin position="3"/>
        <end position="32"/>
    </location>
</feature>
<sequence>MSKHSDCKNFVQFDVFKGFCRKNGGFVLIDTDICPAFAEKAKCRNCSHFCEVNEEGIGMCKGLESEYWAYEDMDAKTCEGYETK</sequence>
<evidence type="ECO:0000256" key="12">
    <source>
        <dbReference type="ARBA" id="ARBA00029987"/>
    </source>
</evidence>
<evidence type="ECO:0000256" key="9">
    <source>
        <dbReference type="ARBA" id="ARBA00023004"/>
    </source>
</evidence>
<comment type="catalytic activity">
    <reaction evidence="2">
        <text>3,4-dihydroxyphenylacetate + H(+) = 4-methylcatechol + CO2</text>
        <dbReference type="Rhea" id="RHEA:62556"/>
        <dbReference type="ChEBI" id="CHEBI:15378"/>
        <dbReference type="ChEBI" id="CHEBI:16526"/>
        <dbReference type="ChEBI" id="CHEBI:17254"/>
        <dbReference type="ChEBI" id="CHEBI:17612"/>
        <dbReference type="EC" id="4.1.1.83"/>
    </reaction>
    <physiologicalReaction direction="left-to-right" evidence="2">
        <dbReference type="Rhea" id="RHEA:62557"/>
    </physiologicalReaction>
</comment>
<keyword evidence="8" id="KW-0479">Metal-binding</keyword>
<dbReference type="GO" id="GO:0046872">
    <property type="term" value="F:metal ion binding"/>
    <property type="evidence" value="ECO:0007669"/>
    <property type="project" value="UniProtKB-KW"/>
</dbReference>
<keyword evidence="10" id="KW-0411">Iron-sulfur</keyword>
<comment type="similarity">
    <text evidence="4">Belongs to the HPA decarboxylase small subunit family.</text>
</comment>
<dbReference type="InterPro" id="IPR040923">
    <property type="entry name" value="HpdC_C"/>
</dbReference>
<evidence type="ECO:0000259" key="15">
    <source>
        <dbReference type="Pfam" id="PF18671"/>
    </source>
</evidence>
<keyword evidence="11 16" id="KW-0456">Lyase</keyword>
<gene>
    <name evidence="16" type="primary">hpdC</name>
    <name evidence="16" type="ORF">ERS852491_02514</name>
</gene>
<dbReference type="InterPro" id="IPR053727">
    <property type="entry name" value="HPA_decarboxylase_ss_sf"/>
</dbReference>
<dbReference type="GO" id="GO:0043722">
    <property type="term" value="F:4-hydroxyphenylacetate decarboxylase activity"/>
    <property type="evidence" value="ECO:0007669"/>
    <property type="project" value="UniProtKB-EC"/>
</dbReference>
<dbReference type="STRING" id="39482.ERS852491_02514"/>
<evidence type="ECO:0000256" key="4">
    <source>
        <dbReference type="ARBA" id="ARBA00008904"/>
    </source>
</evidence>
<feature type="domain" description="4-hydroxyphenylacetate decarboxylase small gamma subunit C-terminal" evidence="14">
    <location>
        <begin position="41"/>
        <end position="80"/>
    </location>
</feature>
<evidence type="ECO:0000256" key="5">
    <source>
        <dbReference type="ARBA" id="ARBA00012283"/>
    </source>
</evidence>
<dbReference type="OrthoDB" id="3186521at2"/>
<protein>
    <recommendedName>
        <fullName evidence="6">4-hydroxyphenylacetate decarboxylase small subunit</fullName>
        <ecNumber evidence="5">4.1.1.83</ecNumber>
    </recommendedName>
    <alternativeName>
        <fullName evidence="12">4-hydroxyphenylacetate decarboxylase gamma subunit</fullName>
    </alternativeName>
    <alternativeName>
        <fullName evidence="13">p-hydroxyphenylacetate decarboxylase small subunit</fullName>
    </alternativeName>
</protein>
<keyword evidence="9" id="KW-0408">Iron</keyword>
<evidence type="ECO:0000313" key="17">
    <source>
        <dbReference type="Proteomes" id="UP000095544"/>
    </source>
</evidence>
<evidence type="ECO:0000256" key="6">
    <source>
        <dbReference type="ARBA" id="ARBA00013463"/>
    </source>
</evidence>
<evidence type="ECO:0000256" key="13">
    <source>
        <dbReference type="ARBA" id="ARBA00032959"/>
    </source>
</evidence>
<evidence type="ECO:0000256" key="2">
    <source>
        <dbReference type="ARBA" id="ARBA00001088"/>
    </source>
</evidence>
<dbReference type="RefSeq" id="WP_055153408.1">
    <property type="nucleotide sequence ID" value="NZ_CAXVKP010000030.1"/>
</dbReference>
<evidence type="ECO:0000256" key="7">
    <source>
        <dbReference type="ARBA" id="ARBA00022485"/>
    </source>
</evidence>
<comment type="catalytic activity">
    <reaction evidence="1">
        <text>4-hydroxyphenylacetate + H(+) = 4-methylphenol + CO2</text>
        <dbReference type="Rhea" id="RHEA:22732"/>
        <dbReference type="ChEBI" id="CHEBI:15378"/>
        <dbReference type="ChEBI" id="CHEBI:16526"/>
        <dbReference type="ChEBI" id="CHEBI:17847"/>
        <dbReference type="ChEBI" id="CHEBI:48999"/>
        <dbReference type="EC" id="4.1.1.83"/>
    </reaction>
    <physiologicalReaction direction="left-to-right" evidence="1">
        <dbReference type="Rhea" id="RHEA:22733"/>
    </physiologicalReaction>
</comment>
<dbReference type="NCBIfam" id="NF033716">
    <property type="entry name" value="glycyl_HPDL_Sma"/>
    <property type="match status" value="1"/>
</dbReference>
<evidence type="ECO:0000256" key="10">
    <source>
        <dbReference type="ARBA" id="ARBA00023014"/>
    </source>
</evidence>
<dbReference type="InterPro" id="IPR041125">
    <property type="entry name" value="4HPAD_g_N"/>
</dbReference>
<evidence type="ECO:0000313" key="16">
    <source>
        <dbReference type="EMBL" id="CUO54026.1"/>
    </source>
</evidence>
<dbReference type="Pfam" id="PF18524">
    <property type="entry name" value="HPIP_like"/>
    <property type="match status" value="1"/>
</dbReference>
<dbReference type="AlphaFoldDB" id="A0A174FYV7"/>
<evidence type="ECO:0000259" key="14">
    <source>
        <dbReference type="Pfam" id="PF18524"/>
    </source>
</evidence>
<dbReference type="EC" id="4.1.1.83" evidence="5"/>
<dbReference type="EMBL" id="CYZU01000022">
    <property type="protein sequence ID" value="CUO54026.1"/>
    <property type="molecule type" value="Genomic_DNA"/>
</dbReference>
<evidence type="ECO:0000256" key="1">
    <source>
        <dbReference type="ARBA" id="ARBA00000127"/>
    </source>
</evidence>
<proteinExistence type="inferred from homology"/>
<dbReference type="Proteomes" id="UP000095544">
    <property type="component" value="Unassembled WGS sequence"/>
</dbReference>
<name>A0A174FYV7_9FIRM</name>
<evidence type="ECO:0000256" key="3">
    <source>
        <dbReference type="ARBA" id="ARBA00001966"/>
    </source>
</evidence>
<evidence type="ECO:0000256" key="11">
    <source>
        <dbReference type="ARBA" id="ARBA00023239"/>
    </source>
</evidence>
<reference evidence="16 17" key="1">
    <citation type="submission" date="2015-09" db="EMBL/GenBank/DDBJ databases">
        <authorList>
            <consortium name="Pathogen Informatics"/>
        </authorList>
    </citation>
    <scope>NUCLEOTIDE SEQUENCE [LARGE SCALE GENOMIC DNA]</scope>
    <source>
        <strain evidence="16 17">2789STDY5834876</strain>
    </source>
</reference>